<keyword evidence="3" id="KW-1185">Reference proteome</keyword>
<sequence>MGFNLNYRTSFWTLFFISLGGLLLLLANVIEEYKIWPSFLSQLAAIMMVSAVINYILEEYKMESIANRIEDVAILSNDISSSGLVAIPQDQDFSHNVNWNQYFEGVRELDLFVSYANSWRNNHISHFKKLAKRRNSSVSVILPDLEDSDVISELSRRYDYTVESGKVKEKIATAIKEYQYIFNEKTHAKFKIYLTKVTPVYSFYRFDRIGILATYKHKKERGGVPTLVFKEGGTLYDFLEKELKYLKNHSRLISDEEGN</sequence>
<keyword evidence="1" id="KW-1133">Transmembrane helix</keyword>
<gene>
    <name evidence="2" type="ORF">SAMN05443144_12280</name>
</gene>
<feature type="transmembrane region" description="Helical" evidence="1">
    <location>
        <begin position="12"/>
        <end position="30"/>
    </location>
</feature>
<reference evidence="2 3" key="1">
    <citation type="submission" date="2016-11" db="EMBL/GenBank/DDBJ databases">
        <authorList>
            <person name="Jaros S."/>
            <person name="Januszkiewicz K."/>
            <person name="Wedrychowicz H."/>
        </authorList>
    </citation>
    <scope>NUCLEOTIDE SEQUENCE [LARGE SCALE GENOMIC DNA]</scope>
    <source>
        <strain evidence="2 3">DSM 21986</strain>
    </source>
</reference>
<dbReference type="Proteomes" id="UP000184041">
    <property type="component" value="Unassembled WGS sequence"/>
</dbReference>
<dbReference type="OrthoDB" id="7064944at2"/>
<dbReference type="AlphaFoldDB" id="A0A1M5I9L1"/>
<accession>A0A1M5I9L1</accession>
<dbReference type="RefSeq" id="WP_139240355.1">
    <property type="nucleotide sequence ID" value="NZ_FQUS01000022.1"/>
</dbReference>
<organism evidence="2 3">
    <name type="scientific">Fodinibius roseus</name>
    <dbReference type="NCBI Taxonomy" id="1194090"/>
    <lineage>
        <taxon>Bacteria</taxon>
        <taxon>Pseudomonadati</taxon>
        <taxon>Balneolota</taxon>
        <taxon>Balneolia</taxon>
        <taxon>Balneolales</taxon>
        <taxon>Balneolaceae</taxon>
        <taxon>Fodinibius</taxon>
    </lineage>
</organism>
<keyword evidence="1" id="KW-0472">Membrane</keyword>
<evidence type="ECO:0000313" key="3">
    <source>
        <dbReference type="Proteomes" id="UP000184041"/>
    </source>
</evidence>
<feature type="transmembrane region" description="Helical" evidence="1">
    <location>
        <begin position="36"/>
        <end position="57"/>
    </location>
</feature>
<evidence type="ECO:0000256" key="1">
    <source>
        <dbReference type="SAM" id="Phobius"/>
    </source>
</evidence>
<name>A0A1M5I9L1_9BACT</name>
<protein>
    <submittedName>
        <fullName evidence="2">Uncharacterized protein</fullName>
    </submittedName>
</protein>
<proteinExistence type="predicted"/>
<evidence type="ECO:0000313" key="2">
    <source>
        <dbReference type="EMBL" id="SHG24917.1"/>
    </source>
</evidence>
<keyword evidence="1" id="KW-0812">Transmembrane</keyword>
<dbReference type="STRING" id="1194090.SAMN05443144_12280"/>
<dbReference type="EMBL" id="FQUS01000022">
    <property type="protein sequence ID" value="SHG24917.1"/>
    <property type="molecule type" value="Genomic_DNA"/>
</dbReference>